<dbReference type="InterPro" id="IPR046228">
    <property type="entry name" value="DUF6261"/>
</dbReference>
<dbReference type="Pfam" id="PF19775">
    <property type="entry name" value="DUF6261"/>
    <property type="match status" value="1"/>
</dbReference>
<dbReference type="Proteomes" id="UP000018872">
    <property type="component" value="Unassembled WGS sequence"/>
</dbReference>
<comment type="caution">
    <text evidence="2">The sequence shown here is derived from an EMBL/GenBank/DDBJ whole genome shotgun (WGS) entry which is preliminary data.</text>
</comment>
<gene>
    <name evidence="2" type="ORF">T229_11940</name>
</gene>
<proteinExistence type="predicted"/>
<accession>W2CA77</accession>
<evidence type="ECO:0000313" key="3">
    <source>
        <dbReference type="Proteomes" id="UP000018872"/>
    </source>
</evidence>
<sequence>MKHTIQIKKIGLDKLDNALHARFHCEACDLVREVNAKTTDIPTELSDEWYALARKEIDQAVEIRATVYTKAMHEKDAERTRAATFILGIVRIMRLSPDKAQVEAAHALHIVTRQFVRLQNLSTDRRSADLLSLIYDLKKPEHTAHIGRLGLTAALEALERLDGEYLTLSRQRRDERVEQKEQPAMLEVRHQSDEIYQHIIMLLQMAYLKANSEATRTELEALAERLTALTARINTSYKQSLSQRRARRQKATGTEEPKEVSLPTN</sequence>
<dbReference type="AlphaFoldDB" id="W2CA77"/>
<evidence type="ECO:0000313" key="2">
    <source>
        <dbReference type="EMBL" id="ETK03928.1"/>
    </source>
</evidence>
<protein>
    <submittedName>
        <fullName evidence="2">Uncharacterized protein</fullName>
    </submittedName>
</protein>
<dbReference type="PATRIC" id="fig|1410950.3.peg.1791"/>
<dbReference type="EMBL" id="AYYC01000727">
    <property type="protein sequence ID" value="ETK03928.1"/>
    <property type="molecule type" value="Genomic_DNA"/>
</dbReference>
<feature type="region of interest" description="Disordered" evidence="1">
    <location>
        <begin position="239"/>
        <end position="265"/>
    </location>
</feature>
<evidence type="ECO:0000256" key="1">
    <source>
        <dbReference type="SAM" id="MobiDB-lite"/>
    </source>
</evidence>
<organism evidence="2 3">
    <name type="scientific">Tannerella sp. oral taxon BU063 isolate Cell 5</name>
    <dbReference type="NCBI Taxonomy" id="1410950"/>
    <lineage>
        <taxon>Bacteria</taxon>
        <taxon>Pseudomonadati</taxon>
        <taxon>Bacteroidota</taxon>
        <taxon>Bacteroidia</taxon>
        <taxon>Bacteroidales</taxon>
        <taxon>Tannerellaceae</taxon>
        <taxon>Tannerella</taxon>
    </lineage>
</organism>
<reference evidence="2 3" key="1">
    <citation type="submission" date="2013-11" db="EMBL/GenBank/DDBJ databases">
        <title>Single cell genomics of uncultured Tannerella BU063 (oral taxon 286).</title>
        <authorList>
            <person name="Beall C.J."/>
            <person name="Campbell A.G."/>
            <person name="Griffen A.L."/>
            <person name="Podar M."/>
            <person name="Leys E.J."/>
        </authorList>
    </citation>
    <scope>NUCLEOTIDE SEQUENCE [LARGE SCALE GENOMIC DNA]</scope>
    <source>
        <strain evidence="2">Cell 5</strain>
    </source>
</reference>
<name>W2CA77_9BACT</name>